<dbReference type="AlphaFoldDB" id="A0A9Q0GM44"/>
<comment type="caution">
    <text evidence="3">The sequence shown here is derived from an EMBL/GenBank/DDBJ whole genome shotgun (WGS) entry which is preliminary data.</text>
</comment>
<dbReference type="SMART" id="SM00856">
    <property type="entry name" value="PMEI"/>
    <property type="match status" value="1"/>
</dbReference>
<dbReference type="GO" id="GO:0004857">
    <property type="term" value="F:enzyme inhibitor activity"/>
    <property type="evidence" value="ECO:0007669"/>
    <property type="project" value="InterPro"/>
</dbReference>
<name>A0A9Q0GM44_9MAGN</name>
<sequence length="166" mass="17988">MACRVFTSFCFIPILTPFLVLFSFTSLADVSVSTPASRDSLCKSTPFPYCCRPLIHQTNLPIKSLASAKKFLGLVNKYLTGTSLSVMAIGALEDCQLLTKLNIDFLLDASKTVNSAKIFPTLQTQDQTCLDGLQATASAWSVKNGLSTPLSNSTKLYSVSLAIHLR</sequence>
<keyword evidence="1" id="KW-0732">Signal</keyword>
<accession>A0A9Q0GM44</accession>
<organism evidence="3 4">
    <name type="scientific">Protea cynaroides</name>
    <dbReference type="NCBI Taxonomy" id="273540"/>
    <lineage>
        <taxon>Eukaryota</taxon>
        <taxon>Viridiplantae</taxon>
        <taxon>Streptophyta</taxon>
        <taxon>Embryophyta</taxon>
        <taxon>Tracheophyta</taxon>
        <taxon>Spermatophyta</taxon>
        <taxon>Magnoliopsida</taxon>
        <taxon>Proteales</taxon>
        <taxon>Proteaceae</taxon>
        <taxon>Protea</taxon>
    </lineage>
</organism>
<feature type="chain" id="PRO_5040113496" description="Pectinesterase inhibitor domain-containing protein" evidence="1">
    <location>
        <begin position="29"/>
        <end position="166"/>
    </location>
</feature>
<protein>
    <recommendedName>
        <fullName evidence="2">Pectinesterase inhibitor domain-containing protein</fullName>
    </recommendedName>
</protein>
<proteinExistence type="predicted"/>
<evidence type="ECO:0000259" key="2">
    <source>
        <dbReference type="SMART" id="SM00856"/>
    </source>
</evidence>
<evidence type="ECO:0000313" key="4">
    <source>
        <dbReference type="Proteomes" id="UP001141806"/>
    </source>
</evidence>
<evidence type="ECO:0000256" key="1">
    <source>
        <dbReference type="SAM" id="SignalP"/>
    </source>
</evidence>
<dbReference type="InterPro" id="IPR035513">
    <property type="entry name" value="Invertase/methylesterase_inhib"/>
</dbReference>
<dbReference type="SUPFAM" id="SSF101148">
    <property type="entry name" value="Plant invertase/pectin methylesterase inhibitor"/>
    <property type="match status" value="1"/>
</dbReference>
<dbReference type="OrthoDB" id="2019149at2759"/>
<feature type="signal peptide" evidence="1">
    <location>
        <begin position="1"/>
        <end position="28"/>
    </location>
</feature>
<dbReference type="Pfam" id="PF04043">
    <property type="entry name" value="PMEI"/>
    <property type="match status" value="1"/>
</dbReference>
<evidence type="ECO:0000313" key="3">
    <source>
        <dbReference type="EMBL" id="KAJ4950377.1"/>
    </source>
</evidence>
<dbReference type="Proteomes" id="UP001141806">
    <property type="component" value="Unassembled WGS sequence"/>
</dbReference>
<gene>
    <name evidence="3" type="ORF">NE237_027209</name>
</gene>
<dbReference type="InterPro" id="IPR006501">
    <property type="entry name" value="Pectinesterase_inhib_dom"/>
</dbReference>
<dbReference type="Gene3D" id="1.20.140.40">
    <property type="entry name" value="Invertase/pectin methylesterase inhibitor family protein"/>
    <property type="match status" value="1"/>
</dbReference>
<reference evidence="3" key="1">
    <citation type="journal article" date="2023" name="Plant J.">
        <title>The genome of the king protea, Protea cynaroides.</title>
        <authorList>
            <person name="Chang J."/>
            <person name="Duong T.A."/>
            <person name="Schoeman C."/>
            <person name="Ma X."/>
            <person name="Roodt D."/>
            <person name="Barker N."/>
            <person name="Li Z."/>
            <person name="Van de Peer Y."/>
            <person name="Mizrachi E."/>
        </authorList>
    </citation>
    <scope>NUCLEOTIDE SEQUENCE</scope>
    <source>
        <tissue evidence="3">Young leaves</tissue>
    </source>
</reference>
<feature type="domain" description="Pectinesterase inhibitor" evidence="2">
    <location>
        <begin position="33"/>
        <end position="163"/>
    </location>
</feature>
<keyword evidence="4" id="KW-1185">Reference proteome</keyword>
<dbReference type="EMBL" id="JAMYWD010000012">
    <property type="protein sequence ID" value="KAJ4950377.1"/>
    <property type="molecule type" value="Genomic_DNA"/>
</dbReference>